<keyword evidence="6" id="KW-0723">Serine/threonine-protein kinase</keyword>
<dbReference type="PROSITE" id="PS00108">
    <property type="entry name" value="PROTEIN_KINASE_ST"/>
    <property type="match status" value="1"/>
</dbReference>
<protein>
    <submittedName>
        <fullName evidence="6">Putative serine/threonine protein kinase</fullName>
    </submittedName>
</protein>
<evidence type="ECO:0000313" key="7">
    <source>
        <dbReference type="Proteomes" id="UP000799424"/>
    </source>
</evidence>
<feature type="domain" description="Protein kinase" evidence="5">
    <location>
        <begin position="4"/>
        <end position="309"/>
    </location>
</feature>
<dbReference type="EMBL" id="MU006216">
    <property type="protein sequence ID" value="KAF2832812.1"/>
    <property type="molecule type" value="Genomic_DNA"/>
</dbReference>
<dbReference type="InterPro" id="IPR000719">
    <property type="entry name" value="Prot_kinase_dom"/>
</dbReference>
<evidence type="ECO:0000256" key="4">
    <source>
        <dbReference type="SAM" id="Phobius"/>
    </source>
</evidence>
<dbReference type="AlphaFoldDB" id="A0A6A7AHN5"/>
<feature type="transmembrane region" description="Helical" evidence="4">
    <location>
        <begin position="193"/>
        <end position="212"/>
    </location>
</feature>
<accession>A0A6A7AHN5</accession>
<reference evidence="6" key="1">
    <citation type="journal article" date="2020" name="Stud. Mycol.">
        <title>101 Dothideomycetes genomes: a test case for predicting lifestyles and emergence of pathogens.</title>
        <authorList>
            <person name="Haridas S."/>
            <person name="Albert R."/>
            <person name="Binder M."/>
            <person name="Bloem J."/>
            <person name="Labutti K."/>
            <person name="Salamov A."/>
            <person name="Andreopoulos B."/>
            <person name="Baker S."/>
            <person name="Barry K."/>
            <person name="Bills G."/>
            <person name="Bluhm B."/>
            <person name="Cannon C."/>
            <person name="Castanera R."/>
            <person name="Culley D."/>
            <person name="Daum C."/>
            <person name="Ezra D."/>
            <person name="Gonzalez J."/>
            <person name="Henrissat B."/>
            <person name="Kuo A."/>
            <person name="Liang C."/>
            <person name="Lipzen A."/>
            <person name="Lutzoni F."/>
            <person name="Magnuson J."/>
            <person name="Mondo S."/>
            <person name="Nolan M."/>
            <person name="Ohm R."/>
            <person name="Pangilinan J."/>
            <person name="Park H.-J."/>
            <person name="Ramirez L."/>
            <person name="Alfaro M."/>
            <person name="Sun H."/>
            <person name="Tritt A."/>
            <person name="Yoshinaga Y."/>
            <person name="Zwiers L.-H."/>
            <person name="Turgeon B."/>
            <person name="Goodwin S."/>
            <person name="Spatafora J."/>
            <person name="Crous P."/>
            <person name="Grigoriev I."/>
        </authorList>
    </citation>
    <scope>NUCLEOTIDE SEQUENCE</scope>
    <source>
        <strain evidence="6">CBS 113818</strain>
    </source>
</reference>
<keyword evidence="4" id="KW-0812">Transmembrane</keyword>
<dbReference type="InterPro" id="IPR011009">
    <property type="entry name" value="Kinase-like_dom_sf"/>
</dbReference>
<evidence type="ECO:0000256" key="3">
    <source>
        <dbReference type="ARBA" id="ARBA00022840"/>
    </source>
</evidence>
<evidence type="ECO:0000313" key="6">
    <source>
        <dbReference type="EMBL" id="KAF2832812.1"/>
    </source>
</evidence>
<keyword evidence="3" id="KW-0067">ATP-binding</keyword>
<keyword evidence="2" id="KW-0547">Nucleotide-binding</keyword>
<dbReference type="InterPro" id="IPR051931">
    <property type="entry name" value="PAK3-like"/>
</dbReference>
<organism evidence="6 7">
    <name type="scientific">Ophiobolus disseminans</name>
    <dbReference type="NCBI Taxonomy" id="1469910"/>
    <lineage>
        <taxon>Eukaryota</taxon>
        <taxon>Fungi</taxon>
        <taxon>Dikarya</taxon>
        <taxon>Ascomycota</taxon>
        <taxon>Pezizomycotina</taxon>
        <taxon>Dothideomycetes</taxon>
        <taxon>Pleosporomycetidae</taxon>
        <taxon>Pleosporales</taxon>
        <taxon>Pleosporineae</taxon>
        <taxon>Phaeosphaeriaceae</taxon>
        <taxon>Ophiobolus</taxon>
    </lineage>
</organism>
<dbReference type="OrthoDB" id="5979581at2759"/>
<dbReference type="PANTHER" id="PTHR45832:SF22">
    <property type="entry name" value="SERINE_THREONINE-PROTEIN KINASE SAMKA-RELATED"/>
    <property type="match status" value="1"/>
</dbReference>
<evidence type="ECO:0000256" key="1">
    <source>
        <dbReference type="ARBA" id="ARBA00008874"/>
    </source>
</evidence>
<dbReference type="PROSITE" id="PS50011">
    <property type="entry name" value="PROTEIN_KINASE_DOM"/>
    <property type="match status" value="1"/>
</dbReference>
<evidence type="ECO:0000259" key="5">
    <source>
        <dbReference type="PROSITE" id="PS50011"/>
    </source>
</evidence>
<keyword evidence="4" id="KW-0472">Membrane</keyword>
<name>A0A6A7AHN5_9PLEO</name>
<evidence type="ECO:0000256" key="2">
    <source>
        <dbReference type="ARBA" id="ARBA00022741"/>
    </source>
</evidence>
<dbReference type="PANTHER" id="PTHR45832">
    <property type="entry name" value="SERINE/THREONINE-PROTEIN KINASE SAMKA-RELATED-RELATED"/>
    <property type="match status" value="1"/>
</dbReference>
<dbReference type="GO" id="GO:0005524">
    <property type="term" value="F:ATP binding"/>
    <property type="evidence" value="ECO:0007669"/>
    <property type="project" value="UniProtKB-KW"/>
</dbReference>
<dbReference type="SUPFAM" id="SSF56112">
    <property type="entry name" value="Protein kinase-like (PK-like)"/>
    <property type="match status" value="1"/>
</dbReference>
<keyword evidence="6" id="KW-0808">Transferase</keyword>
<dbReference type="SMART" id="SM00220">
    <property type="entry name" value="S_TKc"/>
    <property type="match status" value="1"/>
</dbReference>
<proteinExistence type="inferred from homology"/>
<comment type="similarity">
    <text evidence="1">Belongs to the protein kinase superfamily. STE Ser/Thr protein kinase family. STE20 subfamily.</text>
</comment>
<dbReference type="Gene3D" id="1.10.510.10">
    <property type="entry name" value="Transferase(Phosphotransferase) domain 1"/>
    <property type="match status" value="1"/>
</dbReference>
<keyword evidence="6" id="KW-0418">Kinase</keyword>
<dbReference type="InterPro" id="IPR008271">
    <property type="entry name" value="Ser/Thr_kinase_AS"/>
</dbReference>
<dbReference type="GO" id="GO:0004674">
    <property type="term" value="F:protein serine/threonine kinase activity"/>
    <property type="evidence" value="ECO:0007669"/>
    <property type="project" value="UniProtKB-KW"/>
</dbReference>
<sequence length="317" mass="36180">MTSLYRVGQTMRGSLGSCTITREVQENVWFAMNQAQQTVVVKSVRDHPRIANERDVLRRFQHRTPYLRPLIDEIDESSAPVTIALKYLHTDLLDASVKRTLNRKELKHVSRCVLEALKVLHEDGFVHTDVKADNVFVNLQNGGTRFSDVQLGDLGGCYPTDFKFATSGTMVGAPMWSSPEVLMELPCNTATDIWSFGAMLISLIYGGNFNLFRPKGMDRDHKEYVVGIVKKQFSYFGPFPAKYAEVADPETVQSIVYLMLEIPQAKTTPFSRMTEREVIKKDNLFISKIMMLDWRDRPTAKELLEDKWWTDGEEDGN</sequence>
<gene>
    <name evidence="6" type="ORF">CC86DRAFT_441551</name>
</gene>
<dbReference type="Proteomes" id="UP000799424">
    <property type="component" value="Unassembled WGS sequence"/>
</dbReference>
<keyword evidence="4" id="KW-1133">Transmembrane helix</keyword>
<keyword evidence="7" id="KW-1185">Reference proteome</keyword>
<dbReference type="Pfam" id="PF00069">
    <property type="entry name" value="Pkinase"/>
    <property type="match status" value="1"/>
</dbReference>